<feature type="transmembrane region" description="Helical" evidence="2">
    <location>
        <begin position="26"/>
        <end position="44"/>
    </location>
</feature>
<evidence type="ECO:0000256" key="2">
    <source>
        <dbReference type="SAM" id="Phobius"/>
    </source>
</evidence>
<dbReference type="Pfam" id="PF11309">
    <property type="entry name" value="DUF3112"/>
    <property type="match status" value="1"/>
</dbReference>
<feature type="transmembrane region" description="Helical" evidence="2">
    <location>
        <begin position="211"/>
        <end position="233"/>
    </location>
</feature>
<feature type="transmembrane region" description="Helical" evidence="2">
    <location>
        <begin position="129"/>
        <end position="149"/>
    </location>
</feature>
<dbReference type="PANTHER" id="PTHR35184:SF1">
    <property type="entry name" value="INTEGRAL MEMBRANE PROTEIN"/>
    <property type="match status" value="1"/>
</dbReference>
<name>A0A6A5TVD0_9PLEO</name>
<evidence type="ECO:0000256" key="1">
    <source>
        <dbReference type="SAM" id="MobiDB-lite"/>
    </source>
</evidence>
<keyword evidence="2" id="KW-0812">Transmembrane</keyword>
<reference evidence="3" key="1">
    <citation type="journal article" date="2020" name="Stud. Mycol.">
        <title>101 Dothideomycetes genomes: a test case for predicting lifestyles and emergence of pathogens.</title>
        <authorList>
            <person name="Haridas S."/>
            <person name="Albert R."/>
            <person name="Binder M."/>
            <person name="Bloem J."/>
            <person name="Labutti K."/>
            <person name="Salamov A."/>
            <person name="Andreopoulos B."/>
            <person name="Baker S."/>
            <person name="Barry K."/>
            <person name="Bills G."/>
            <person name="Bluhm B."/>
            <person name="Cannon C."/>
            <person name="Castanera R."/>
            <person name="Culley D."/>
            <person name="Daum C."/>
            <person name="Ezra D."/>
            <person name="Gonzalez J."/>
            <person name="Henrissat B."/>
            <person name="Kuo A."/>
            <person name="Liang C."/>
            <person name="Lipzen A."/>
            <person name="Lutzoni F."/>
            <person name="Magnuson J."/>
            <person name="Mondo S."/>
            <person name="Nolan M."/>
            <person name="Ohm R."/>
            <person name="Pangilinan J."/>
            <person name="Park H.-J."/>
            <person name="Ramirez L."/>
            <person name="Alfaro M."/>
            <person name="Sun H."/>
            <person name="Tritt A."/>
            <person name="Yoshinaga Y."/>
            <person name="Zwiers L.-H."/>
            <person name="Turgeon B."/>
            <person name="Goodwin S."/>
            <person name="Spatafora J."/>
            <person name="Crous P."/>
            <person name="Grigoriev I."/>
        </authorList>
    </citation>
    <scope>NUCLEOTIDE SEQUENCE</scope>
    <source>
        <strain evidence="3">CBS 675.92</strain>
    </source>
</reference>
<evidence type="ECO:0000313" key="4">
    <source>
        <dbReference type="Proteomes" id="UP000800035"/>
    </source>
</evidence>
<feature type="transmembrane region" description="Helical" evidence="2">
    <location>
        <begin position="56"/>
        <end position="77"/>
    </location>
</feature>
<dbReference type="OrthoDB" id="3357002at2759"/>
<feature type="transmembrane region" description="Helical" evidence="2">
    <location>
        <begin position="169"/>
        <end position="190"/>
    </location>
</feature>
<feature type="compositionally biased region" description="Acidic residues" evidence="1">
    <location>
        <begin position="305"/>
        <end position="315"/>
    </location>
</feature>
<feature type="transmembrane region" description="Helical" evidence="2">
    <location>
        <begin position="249"/>
        <end position="267"/>
    </location>
</feature>
<keyword evidence="2" id="KW-1133">Transmembrane helix</keyword>
<dbReference type="AlphaFoldDB" id="A0A6A5TVD0"/>
<feature type="region of interest" description="Disordered" evidence="1">
    <location>
        <begin position="284"/>
        <end position="345"/>
    </location>
</feature>
<protein>
    <recommendedName>
        <fullName evidence="5">Family c-likeg-protein-coupled receptor protein</fullName>
    </recommendedName>
</protein>
<feature type="transmembrane region" description="Helical" evidence="2">
    <location>
        <begin position="89"/>
        <end position="109"/>
    </location>
</feature>
<organism evidence="3 4">
    <name type="scientific">Byssothecium circinans</name>
    <dbReference type="NCBI Taxonomy" id="147558"/>
    <lineage>
        <taxon>Eukaryota</taxon>
        <taxon>Fungi</taxon>
        <taxon>Dikarya</taxon>
        <taxon>Ascomycota</taxon>
        <taxon>Pezizomycotina</taxon>
        <taxon>Dothideomycetes</taxon>
        <taxon>Pleosporomycetidae</taxon>
        <taxon>Pleosporales</taxon>
        <taxon>Massarineae</taxon>
        <taxon>Massarinaceae</taxon>
        <taxon>Byssothecium</taxon>
    </lineage>
</organism>
<evidence type="ECO:0000313" key="3">
    <source>
        <dbReference type="EMBL" id="KAF1955709.1"/>
    </source>
</evidence>
<dbReference type="Proteomes" id="UP000800035">
    <property type="component" value="Unassembled WGS sequence"/>
</dbReference>
<dbReference type="PANTHER" id="PTHR35184">
    <property type="entry name" value="YALI0C10208P"/>
    <property type="match status" value="1"/>
</dbReference>
<accession>A0A6A5TVD0</accession>
<keyword evidence="2" id="KW-0472">Membrane</keyword>
<proteinExistence type="predicted"/>
<keyword evidence="4" id="KW-1185">Reference proteome</keyword>
<evidence type="ECO:0008006" key="5">
    <source>
        <dbReference type="Google" id="ProtNLM"/>
    </source>
</evidence>
<feature type="compositionally biased region" description="Basic and acidic residues" evidence="1">
    <location>
        <begin position="326"/>
        <end position="345"/>
    </location>
</feature>
<gene>
    <name evidence="3" type="ORF">CC80DRAFT_492690</name>
</gene>
<sequence>MASGPPYRPTVWALGGLPDRLIDTPITAVFLVLFIFGAAIHMTIFQFNKRRGHKFVFNGMIFGFCMSRIVTTSLKIASVSLPNNIRLAIAAQIFTAAGVIVVFIINLVWSQRILRSMHPNLGWHTSISLIFKTIYVLVIFTLAILITATVQSFFTLRQRTKTIDRDLQLYGATFLAIISFLPIPIVRLSYALPRKSELEKFGQGRHRTKTTVLIVGTTLCCLGASFRCGTFWLRPVPLSQPCPAYFSKTWFYVMNFGVEILVVYFYAAMRVDLRFWVPNGAKGAGSYGGQGSKAAAGTGTGTGTEGEDEENEDEQVESRNGNGKWKHGEKECREHGRVDSEDSEV</sequence>
<dbReference type="InterPro" id="IPR021460">
    <property type="entry name" value="DUF3112"/>
</dbReference>
<dbReference type="EMBL" id="ML976993">
    <property type="protein sequence ID" value="KAF1955709.1"/>
    <property type="molecule type" value="Genomic_DNA"/>
</dbReference>